<dbReference type="KEGG" id="vpo:Kpol_1055p5"/>
<dbReference type="PANTHER" id="PTHR23319">
    <property type="entry name" value="GRAM DOMAIN CONTAINING 1B, ISOFORM E"/>
    <property type="match status" value="1"/>
</dbReference>
<evidence type="ECO:0000256" key="7">
    <source>
        <dbReference type="SAM" id="MobiDB-lite"/>
    </source>
</evidence>
<dbReference type="InterPro" id="IPR031968">
    <property type="entry name" value="VASt"/>
</dbReference>
<feature type="region of interest" description="Disordered" evidence="7">
    <location>
        <begin position="478"/>
        <end position="497"/>
    </location>
</feature>
<comment type="similarity">
    <text evidence="2">Belongs to the YSP2 family.</text>
</comment>
<dbReference type="HOGENOM" id="CLU_002908_0_0_1"/>
<evidence type="ECO:0000256" key="8">
    <source>
        <dbReference type="SAM" id="Phobius"/>
    </source>
</evidence>
<feature type="domain" description="VASt" evidence="9">
    <location>
        <begin position="791"/>
        <end position="957"/>
    </location>
</feature>
<feature type="region of interest" description="Disordered" evidence="7">
    <location>
        <begin position="1"/>
        <end position="98"/>
    </location>
</feature>
<reference evidence="10 11" key="1">
    <citation type="journal article" date="2007" name="Proc. Natl. Acad. Sci. U.S.A.">
        <title>Independent sorting-out of thousands of duplicated gene pairs in two yeast species descended from a whole-genome duplication.</title>
        <authorList>
            <person name="Scannell D.R."/>
            <person name="Frank A.C."/>
            <person name="Conant G.C."/>
            <person name="Byrne K.P."/>
            <person name="Woolfit M."/>
            <person name="Wolfe K.H."/>
        </authorList>
    </citation>
    <scope>NUCLEOTIDE SEQUENCE [LARGE SCALE GENOMIC DNA]</scope>
    <source>
        <strain evidence="11">ATCC 22028 / DSM 70294 / BCRC 21397 / CBS 2163 / NBRC 10782 / NRRL Y-8283 / UCD 57-17</strain>
    </source>
</reference>
<accession>A7TG79</accession>
<dbReference type="GO" id="GO:0140268">
    <property type="term" value="C:endoplasmic reticulum-plasma membrane contact site"/>
    <property type="evidence" value="ECO:0007669"/>
    <property type="project" value="TreeGrafter"/>
</dbReference>
<gene>
    <name evidence="10" type="ORF">Kpol_1055p5</name>
</gene>
<dbReference type="InterPro" id="IPR011993">
    <property type="entry name" value="PH-like_dom_sf"/>
</dbReference>
<dbReference type="eggNOG" id="KOG1032">
    <property type="taxonomic scope" value="Eukaryota"/>
</dbReference>
<name>A7TG79_VANPO</name>
<feature type="region of interest" description="Disordered" evidence="7">
    <location>
        <begin position="390"/>
        <end position="439"/>
    </location>
</feature>
<feature type="compositionally biased region" description="Polar residues" evidence="7">
    <location>
        <begin position="286"/>
        <end position="302"/>
    </location>
</feature>
<dbReference type="PROSITE" id="PS51778">
    <property type="entry name" value="VAST"/>
    <property type="match status" value="2"/>
</dbReference>
<feature type="compositionally biased region" description="Low complexity" evidence="7">
    <location>
        <begin position="416"/>
        <end position="439"/>
    </location>
</feature>
<keyword evidence="3 8" id="KW-0812">Transmembrane</keyword>
<evidence type="ECO:0000256" key="6">
    <source>
        <dbReference type="ARBA" id="ARBA00037847"/>
    </source>
</evidence>
<dbReference type="CDD" id="cd13220">
    <property type="entry name" value="PH-GRAM_GRAMDC"/>
    <property type="match status" value="1"/>
</dbReference>
<protein>
    <recommendedName>
        <fullName evidence="9">VASt domain-containing protein</fullName>
    </recommendedName>
</protein>
<keyword evidence="5 8" id="KW-0472">Membrane</keyword>
<dbReference type="EMBL" id="DS480386">
    <property type="protein sequence ID" value="EDO18649.1"/>
    <property type="molecule type" value="Genomic_DNA"/>
</dbReference>
<dbReference type="PANTHER" id="PTHR23319:SF36">
    <property type="entry name" value="MEMBRANE-ANCHORED LIPID-BINDING PROTEIN LAM4-RELATED"/>
    <property type="match status" value="1"/>
</dbReference>
<dbReference type="FunCoup" id="A7TG79">
    <property type="interactions" value="66"/>
</dbReference>
<feature type="transmembrane region" description="Helical" evidence="8">
    <location>
        <begin position="1216"/>
        <end position="1234"/>
    </location>
</feature>
<feature type="compositionally biased region" description="Polar residues" evidence="7">
    <location>
        <begin position="396"/>
        <end position="407"/>
    </location>
</feature>
<proteinExistence type="inferred from homology"/>
<feature type="compositionally biased region" description="Basic and acidic residues" evidence="7">
    <location>
        <begin position="303"/>
        <end position="317"/>
    </location>
</feature>
<feature type="compositionally biased region" description="Polar residues" evidence="7">
    <location>
        <begin position="763"/>
        <end position="774"/>
    </location>
</feature>
<keyword evidence="11" id="KW-1185">Reference proteome</keyword>
<dbReference type="GO" id="GO:0005789">
    <property type="term" value="C:endoplasmic reticulum membrane"/>
    <property type="evidence" value="ECO:0007669"/>
    <property type="project" value="UniProtKB-SubCell"/>
</dbReference>
<dbReference type="InterPro" id="IPR004182">
    <property type="entry name" value="GRAM"/>
</dbReference>
<dbReference type="OrthoDB" id="2162691at2759"/>
<dbReference type="GO" id="GO:0120015">
    <property type="term" value="F:sterol transfer activity"/>
    <property type="evidence" value="ECO:0007669"/>
    <property type="project" value="TreeGrafter"/>
</dbReference>
<dbReference type="Proteomes" id="UP000000267">
    <property type="component" value="Unassembled WGS sequence"/>
</dbReference>
<evidence type="ECO:0000313" key="11">
    <source>
        <dbReference type="Proteomes" id="UP000000267"/>
    </source>
</evidence>
<sequence length="1359" mass="150542">MKKKRFFSGSMFSRLFKRSKKDKKDKKNKNAKPVNKKSKKGYDNQKMAQPTKTELAPLELPDIVSIRSGRSSNKSVSDYVWPPRRSLQSSSKGLKNANSYSTPGISNIFVSIEKEDDKLGTKDSGSSKLHGLKRKKSLGKGFRSEDGHHHHLASRLAGHSLPHLGGTNSNNASSSNLFGSILNMAHTATTTVPKFIFDPADEETTNGNDNETTYSRSTKKNANVQANTILRTGTDMNTTLEVESNEYNNNHNNNDNEKNVNTSIAALNRSNSFLGHLDFLLSGSDNKNTTDQNDPSKILSSKTDGDSHLDLPNDDINRNGGSGIDDVSATSLTSDAIQVRHPNPQGVYDDNADGNSKITKVKFQPIGTVEEPAITTFGRGSLTLDALGKSSIPEISGSTSRSLSIDNDLSPLDQIGSNNGTNSGNNSSRNNSMVNLTRNSNSLSNLNSIRARSRTLPANDPNAETQKVLPRFSINQAEESMNHNGTENEERQPRRLSRKFLDRRSFSPNIGIKVLPPIINFSNPLNKVRNSGSDYTSQARARASTTISGTMDPSVNVEIEGNIKLQGVEYASEKKNSDFHKFFKDVAGISANEKLITDPSCALSRDILIQGKMYITDKNICFNSNILGWVSTVVIPFKEIVQIKKKSTAGIFPNGIVIDTLHTKYVFASFISRDSTFDLITDVWNQIILGRRHLNLRSNKEAMTSKSSLDFSSDSDLTDFDEDPNHRNSDDRILSDNGNDDANSLINSTDMTSSIEIDEASVIKSTSRPASSTPGPAKHAPTNPNYEPASNEKLINESTFSSPLGEVINLLYGSDTSHLENILKSQKNYDISPISKLVDKKSREYSYTKPISGPIGPNKTKCLITENLEHYNLKDYVKVVQISKTPDVPSGTSFYVKATHLFFWGPNNTTKMQVYLSVEWTGKSWVKGAVERGTFDGVTETTKILASELAKDLTSLAVSSKEEVPSEDEGEVSTLPKMEPSTHAPTDSGYKKEKDDKIIEENLNFSAPLGTVFQLLFGSDTSYLQKIITKQKNFDVSDLPKFTDNSREYSYVKPLTAALGPKQTKCIITEKIEHMDLNDHILVRQITRTPDVPSGGSFTVHSRVYLSWGQNNSTNMTVVTNVIWTGKSLIKGAIEKGSIDGQKSSTQILVEELKDIIANGTTSGKKRRRTKSSKARRASTKVEVIAPKPAEPEVTSSGNMLFSLLSPLLENFDITSIQGIATIVVSFIIFILLLRKMFTFRSASNIQVMRPGKILINGNEYNFVPSIKTLYEVYEEDVRNSAQSRKKDHNLVLETEGTIWDWLRDRGNETLHEPIDTSETDLTKWQNNIGNYKVQQLEEAIKITELQLDELKKRLRRLL</sequence>
<dbReference type="InParanoid" id="A7TG79"/>
<dbReference type="OMA" id="TLPKMEP"/>
<feature type="region of interest" description="Disordered" evidence="7">
    <location>
        <begin position="117"/>
        <end position="152"/>
    </location>
</feature>
<dbReference type="PhylomeDB" id="A7TG79"/>
<feature type="compositionally biased region" description="Basic and acidic residues" evidence="7">
    <location>
        <begin position="486"/>
        <end position="497"/>
    </location>
</feature>
<dbReference type="GO" id="GO:0005886">
    <property type="term" value="C:plasma membrane"/>
    <property type="evidence" value="ECO:0007669"/>
    <property type="project" value="TreeGrafter"/>
</dbReference>
<dbReference type="Gene3D" id="2.30.29.30">
    <property type="entry name" value="Pleckstrin-homology domain (PH domain)/Phosphotyrosine-binding domain (PTB)"/>
    <property type="match status" value="1"/>
</dbReference>
<dbReference type="SMART" id="SM00568">
    <property type="entry name" value="GRAM"/>
    <property type="match status" value="1"/>
</dbReference>
<dbReference type="GO" id="GO:0005739">
    <property type="term" value="C:mitochondrion"/>
    <property type="evidence" value="ECO:0007669"/>
    <property type="project" value="TreeGrafter"/>
</dbReference>
<dbReference type="STRING" id="436907.A7TG79"/>
<feature type="region of interest" description="Disordered" evidence="7">
    <location>
        <begin position="286"/>
        <end position="328"/>
    </location>
</feature>
<dbReference type="Pfam" id="PF16016">
    <property type="entry name" value="VASt"/>
    <property type="match status" value="2"/>
</dbReference>
<evidence type="ECO:0000256" key="5">
    <source>
        <dbReference type="ARBA" id="ARBA00023136"/>
    </source>
</evidence>
<dbReference type="Pfam" id="PF02893">
    <property type="entry name" value="GRAM"/>
    <property type="match status" value="1"/>
</dbReference>
<feature type="compositionally biased region" description="Low complexity" evidence="7">
    <location>
        <begin position="705"/>
        <end position="715"/>
    </location>
</feature>
<evidence type="ECO:0000256" key="2">
    <source>
        <dbReference type="ARBA" id="ARBA00006582"/>
    </source>
</evidence>
<evidence type="ECO:0000256" key="1">
    <source>
        <dbReference type="ARBA" id="ARBA00004586"/>
    </source>
</evidence>
<dbReference type="InterPro" id="IPR051482">
    <property type="entry name" value="Cholesterol_transport"/>
</dbReference>
<comment type="subcellular location">
    <subcellularLocation>
        <location evidence="6">Endomembrane system</location>
        <topology evidence="6">Single-pass membrane protein</topology>
    </subcellularLocation>
    <subcellularLocation>
        <location evidence="1">Endoplasmic reticulum membrane</location>
    </subcellularLocation>
</comment>
<evidence type="ECO:0000256" key="3">
    <source>
        <dbReference type="ARBA" id="ARBA00022692"/>
    </source>
</evidence>
<organism evidence="11">
    <name type="scientific">Vanderwaltozyma polyspora (strain ATCC 22028 / DSM 70294 / BCRC 21397 / CBS 2163 / NBRC 10782 / NRRL Y-8283 / UCD 57-17)</name>
    <name type="common">Kluyveromyces polysporus</name>
    <dbReference type="NCBI Taxonomy" id="436907"/>
    <lineage>
        <taxon>Eukaryota</taxon>
        <taxon>Fungi</taxon>
        <taxon>Dikarya</taxon>
        <taxon>Ascomycota</taxon>
        <taxon>Saccharomycotina</taxon>
        <taxon>Saccharomycetes</taxon>
        <taxon>Saccharomycetales</taxon>
        <taxon>Saccharomycetaceae</taxon>
        <taxon>Vanderwaltozyma</taxon>
    </lineage>
</organism>
<feature type="compositionally biased region" description="Polar residues" evidence="7">
    <location>
        <begin position="736"/>
        <end position="755"/>
    </location>
</feature>
<feature type="compositionally biased region" description="Basic residues" evidence="7">
    <location>
        <begin position="15"/>
        <end position="39"/>
    </location>
</feature>
<feature type="region of interest" description="Disordered" evidence="7">
    <location>
        <begin position="960"/>
        <end position="992"/>
    </location>
</feature>
<evidence type="ECO:0000259" key="9">
    <source>
        <dbReference type="PROSITE" id="PS51778"/>
    </source>
</evidence>
<dbReference type="GO" id="GO:0032366">
    <property type="term" value="P:intracellular sterol transport"/>
    <property type="evidence" value="ECO:0007669"/>
    <property type="project" value="TreeGrafter"/>
</dbReference>
<dbReference type="RefSeq" id="XP_001646507.1">
    <property type="nucleotide sequence ID" value="XM_001646457.1"/>
</dbReference>
<keyword evidence="4 8" id="KW-1133">Transmembrane helix</keyword>
<feature type="domain" description="VASt" evidence="9">
    <location>
        <begin position="995"/>
        <end position="1161"/>
    </location>
</feature>
<dbReference type="GO" id="GO:0032934">
    <property type="term" value="F:sterol binding"/>
    <property type="evidence" value="ECO:0007669"/>
    <property type="project" value="TreeGrafter"/>
</dbReference>
<evidence type="ECO:0000313" key="10">
    <source>
        <dbReference type="EMBL" id="EDO18649.1"/>
    </source>
</evidence>
<feature type="compositionally biased region" description="Basic and acidic residues" evidence="7">
    <location>
        <begin position="723"/>
        <end position="734"/>
    </location>
</feature>
<evidence type="ECO:0000256" key="4">
    <source>
        <dbReference type="ARBA" id="ARBA00022989"/>
    </source>
</evidence>
<feature type="region of interest" description="Disordered" evidence="7">
    <location>
        <begin position="705"/>
        <end position="790"/>
    </location>
</feature>
<dbReference type="GO" id="GO:0032541">
    <property type="term" value="C:cortical endoplasmic reticulum"/>
    <property type="evidence" value="ECO:0007669"/>
    <property type="project" value="TreeGrafter"/>
</dbReference>
<dbReference type="GeneID" id="5546950"/>
<feature type="compositionally biased region" description="Polar residues" evidence="7">
    <location>
        <begin position="86"/>
        <end position="98"/>
    </location>
</feature>